<keyword evidence="2 8" id="KW-0547">Nucleotide-binding</keyword>
<dbReference type="SUPFAM" id="SSF46785">
    <property type="entry name" value="Winged helix' DNA-binding domain"/>
    <property type="match status" value="1"/>
</dbReference>
<keyword evidence="8" id="KW-0539">Nucleus</keyword>
<keyword evidence="5 8" id="KW-0067">ATP-binding</keyword>
<comment type="caution">
    <text evidence="11">The sequence shown here is derived from an EMBL/GenBank/DDBJ whole genome shotgun (WGS) entry which is preliminary data.</text>
</comment>
<dbReference type="GO" id="GO:0005524">
    <property type="term" value="F:ATP binding"/>
    <property type="evidence" value="ECO:0007669"/>
    <property type="project" value="UniProtKB-KW"/>
</dbReference>
<dbReference type="GO" id="GO:0005634">
    <property type="term" value="C:nucleus"/>
    <property type="evidence" value="ECO:0007669"/>
    <property type="project" value="UniProtKB-SubCell"/>
</dbReference>
<dbReference type="Gene3D" id="1.10.10.10">
    <property type="entry name" value="Winged helix-like DNA-binding domain superfamily/Winged helix DNA-binding domain"/>
    <property type="match status" value="1"/>
</dbReference>
<dbReference type="InterPro" id="IPR018982">
    <property type="entry name" value="RQC_domain"/>
</dbReference>
<dbReference type="Proteomes" id="UP001558652">
    <property type="component" value="Unassembled WGS sequence"/>
</dbReference>
<evidence type="ECO:0000256" key="3">
    <source>
        <dbReference type="ARBA" id="ARBA00022801"/>
    </source>
</evidence>
<dbReference type="Pfam" id="PF09382">
    <property type="entry name" value="RQC"/>
    <property type="match status" value="1"/>
</dbReference>
<evidence type="ECO:0000259" key="9">
    <source>
        <dbReference type="PROSITE" id="PS51192"/>
    </source>
</evidence>
<dbReference type="GO" id="GO:0043138">
    <property type="term" value="F:3'-5' DNA helicase activity"/>
    <property type="evidence" value="ECO:0007669"/>
    <property type="project" value="UniProtKB-EC"/>
</dbReference>
<dbReference type="Pfam" id="PF00270">
    <property type="entry name" value="DEAD"/>
    <property type="match status" value="1"/>
</dbReference>
<dbReference type="PANTHER" id="PTHR13710">
    <property type="entry name" value="DNA HELICASE RECQ FAMILY MEMBER"/>
    <property type="match status" value="1"/>
</dbReference>
<evidence type="ECO:0000259" key="10">
    <source>
        <dbReference type="PROSITE" id="PS51194"/>
    </source>
</evidence>
<dbReference type="Pfam" id="PF00271">
    <property type="entry name" value="Helicase_C"/>
    <property type="match status" value="1"/>
</dbReference>
<evidence type="ECO:0000256" key="5">
    <source>
        <dbReference type="ARBA" id="ARBA00022840"/>
    </source>
</evidence>
<name>A0ABD0Z4A1_9HEMI</name>
<dbReference type="InterPro" id="IPR014001">
    <property type="entry name" value="Helicase_ATP-bd"/>
</dbReference>
<evidence type="ECO:0000256" key="4">
    <source>
        <dbReference type="ARBA" id="ARBA00022806"/>
    </source>
</evidence>
<dbReference type="InterPro" id="IPR004589">
    <property type="entry name" value="DNA_helicase_ATP-dep_RecQ"/>
</dbReference>
<sequence>MATGYGKSLCYQFPPVYHNKLAIVVSPLISLMENQVLGLKMCNIAACQLGSSQTDNQGVMEGALHGNYRLLYVTPEWCSGQYSRDFLTKLNKTNAIILVAIDEAHCISQWGFDFRASYRNLGELRDLLPDVPFMGVTATATHQVRADVCHSLKLRCPKVICTSFDRPNIYLSVSMKGNDILSDIKPLLNKIKKVNGSNKGSTIIYCPTKKITDKVAEELNAGGIKCANYHASLSLKLRHEVHENFVKDIIPIVVATVAFGMGIDKPDVRLVVHYGAPKDLESFYQEIGRAGRDGLQSYCHTFYCKSDFQVSEYFFKNLSGKFLDHKRKLAGTLQYYLQSRECRRKILLSHFDPTGEFSRINNCCDNCSRGLLSLLITNKGPSYDLTDDALLLLEAAKALNGKFGLTVIILFLRGSESKRLPKTYCSHKLYGIGNRKSEAWWKCLGKFPLRQRLGCSLLKYRVVIFI</sequence>
<dbReference type="SMART" id="SM00490">
    <property type="entry name" value="HELICc"/>
    <property type="match status" value="1"/>
</dbReference>
<dbReference type="InterPro" id="IPR032284">
    <property type="entry name" value="RecQ_Zn-bd"/>
</dbReference>
<evidence type="ECO:0000313" key="11">
    <source>
        <dbReference type="EMBL" id="KAL1139347.1"/>
    </source>
</evidence>
<dbReference type="EC" id="5.6.2.4" evidence="8"/>
<comment type="subcellular location">
    <subcellularLocation>
        <location evidence="8">Nucleus</location>
    </subcellularLocation>
</comment>
<comment type="similarity">
    <text evidence="1 8">Belongs to the helicase family. RecQ subfamily.</text>
</comment>
<feature type="domain" description="Helicase ATP-binding" evidence="9">
    <location>
        <begin position="1"/>
        <end position="158"/>
    </location>
</feature>
<proteinExistence type="inferred from homology"/>
<evidence type="ECO:0000256" key="2">
    <source>
        <dbReference type="ARBA" id="ARBA00022741"/>
    </source>
</evidence>
<evidence type="ECO:0000256" key="1">
    <source>
        <dbReference type="ARBA" id="ARBA00005446"/>
    </source>
</evidence>
<dbReference type="SUPFAM" id="SSF52540">
    <property type="entry name" value="P-loop containing nucleoside triphosphate hydrolases"/>
    <property type="match status" value="1"/>
</dbReference>
<keyword evidence="12" id="KW-1185">Reference proteome</keyword>
<dbReference type="InterPro" id="IPR011545">
    <property type="entry name" value="DEAD/DEAH_box_helicase_dom"/>
</dbReference>
<dbReference type="CDD" id="cd18794">
    <property type="entry name" value="SF2_C_RecQ"/>
    <property type="match status" value="1"/>
</dbReference>
<organism evidence="11 12">
    <name type="scientific">Ranatra chinensis</name>
    <dbReference type="NCBI Taxonomy" id="642074"/>
    <lineage>
        <taxon>Eukaryota</taxon>
        <taxon>Metazoa</taxon>
        <taxon>Ecdysozoa</taxon>
        <taxon>Arthropoda</taxon>
        <taxon>Hexapoda</taxon>
        <taxon>Insecta</taxon>
        <taxon>Pterygota</taxon>
        <taxon>Neoptera</taxon>
        <taxon>Paraneoptera</taxon>
        <taxon>Hemiptera</taxon>
        <taxon>Heteroptera</taxon>
        <taxon>Panheteroptera</taxon>
        <taxon>Nepomorpha</taxon>
        <taxon>Nepidae</taxon>
        <taxon>Ranatrinae</taxon>
        <taxon>Ranatra</taxon>
    </lineage>
</organism>
<feature type="domain" description="Helicase C-terminal" evidence="10">
    <location>
        <begin position="183"/>
        <end position="341"/>
    </location>
</feature>
<comment type="catalytic activity">
    <reaction evidence="6 8">
        <text>Couples ATP hydrolysis with the unwinding of duplex DNA by translocating in the 3'-5' direction.</text>
        <dbReference type="EC" id="5.6.2.4"/>
    </reaction>
</comment>
<evidence type="ECO:0000256" key="8">
    <source>
        <dbReference type="RuleBase" id="RU364117"/>
    </source>
</evidence>
<keyword evidence="4 8" id="KW-0347">Helicase</keyword>
<dbReference type="EMBL" id="JBFDAA010000002">
    <property type="protein sequence ID" value="KAL1139347.1"/>
    <property type="molecule type" value="Genomic_DNA"/>
</dbReference>
<dbReference type="Pfam" id="PF16124">
    <property type="entry name" value="RecQ_Zn_bind"/>
    <property type="match status" value="1"/>
</dbReference>
<evidence type="ECO:0000313" key="12">
    <source>
        <dbReference type="Proteomes" id="UP001558652"/>
    </source>
</evidence>
<dbReference type="PROSITE" id="PS51192">
    <property type="entry name" value="HELICASE_ATP_BIND_1"/>
    <property type="match status" value="1"/>
</dbReference>
<comment type="catalytic activity">
    <reaction evidence="7 8">
        <text>ATP + H2O = ADP + phosphate + H(+)</text>
        <dbReference type="Rhea" id="RHEA:13065"/>
        <dbReference type="ChEBI" id="CHEBI:15377"/>
        <dbReference type="ChEBI" id="CHEBI:15378"/>
        <dbReference type="ChEBI" id="CHEBI:30616"/>
        <dbReference type="ChEBI" id="CHEBI:43474"/>
        <dbReference type="ChEBI" id="CHEBI:456216"/>
    </reaction>
</comment>
<dbReference type="InterPro" id="IPR036388">
    <property type="entry name" value="WH-like_DNA-bd_sf"/>
</dbReference>
<evidence type="ECO:0000256" key="7">
    <source>
        <dbReference type="ARBA" id="ARBA00049360"/>
    </source>
</evidence>
<dbReference type="Gene3D" id="3.40.50.300">
    <property type="entry name" value="P-loop containing nucleotide triphosphate hydrolases"/>
    <property type="match status" value="2"/>
</dbReference>
<dbReference type="CDD" id="cd17920">
    <property type="entry name" value="DEXHc_RecQ"/>
    <property type="match status" value="1"/>
</dbReference>
<dbReference type="AlphaFoldDB" id="A0ABD0Z4A1"/>
<dbReference type="PROSITE" id="PS51194">
    <property type="entry name" value="HELICASE_CTER"/>
    <property type="match status" value="1"/>
</dbReference>
<reference evidence="11 12" key="1">
    <citation type="submission" date="2024-07" db="EMBL/GenBank/DDBJ databases">
        <title>Chromosome-level genome assembly of the water stick insect Ranatra chinensis (Heteroptera: Nepidae).</title>
        <authorList>
            <person name="Liu X."/>
        </authorList>
    </citation>
    <scope>NUCLEOTIDE SEQUENCE [LARGE SCALE GENOMIC DNA]</scope>
    <source>
        <strain evidence="11">Cailab_2021Rc</strain>
        <tissue evidence="11">Muscle</tissue>
    </source>
</reference>
<dbReference type="SMART" id="SM00487">
    <property type="entry name" value="DEXDc"/>
    <property type="match status" value="1"/>
</dbReference>
<dbReference type="NCBIfam" id="TIGR00614">
    <property type="entry name" value="recQ_fam"/>
    <property type="match status" value="1"/>
</dbReference>
<dbReference type="InterPro" id="IPR027417">
    <property type="entry name" value="P-loop_NTPase"/>
</dbReference>
<dbReference type="PANTHER" id="PTHR13710:SF120">
    <property type="entry name" value="BIFUNCTIONAL 3'-5' EXONUCLEASE_ATP-DEPENDENT HELICASE WRN"/>
    <property type="match status" value="1"/>
</dbReference>
<protein>
    <recommendedName>
        <fullName evidence="8">ATP-dependent DNA helicase</fullName>
        <ecNumber evidence="8">5.6.2.4</ecNumber>
    </recommendedName>
</protein>
<dbReference type="InterPro" id="IPR036390">
    <property type="entry name" value="WH_DNA-bd_sf"/>
</dbReference>
<dbReference type="InterPro" id="IPR001650">
    <property type="entry name" value="Helicase_C-like"/>
</dbReference>
<accession>A0ABD0Z4A1</accession>
<dbReference type="GO" id="GO:0016787">
    <property type="term" value="F:hydrolase activity"/>
    <property type="evidence" value="ECO:0007669"/>
    <property type="project" value="UniProtKB-KW"/>
</dbReference>
<gene>
    <name evidence="11" type="ORF">AAG570_006331</name>
</gene>
<evidence type="ECO:0000256" key="6">
    <source>
        <dbReference type="ARBA" id="ARBA00034617"/>
    </source>
</evidence>
<keyword evidence="3 8" id="KW-0378">Hydrolase</keyword>